<dbReference type="OrthoDB" id="164921at2759"/>
<feature type="region of interest" description="Disordered" evidence="1">
    <location>
        <begin position="1"/>
        <end position="38"/>
    </location>
</feature>
<dbReference type="FunCoup" id="Q6BYN7">
    <property type="interactions" value="57"/>
</dbReference>
<evidence type="ECO:0000256" key="1">
    <source>
        <dbReference type="SAM" id="MobiDB-lite"/>
    </source>
</evidence>
<dbReference type="InterPro" id="IPR019431">
    <property type="entry name" value="DUF2417"/>
</dbReference>
<keyword evidence="2" id="KW-0472">Membrane</keyword>
<dbReference type="EMBL" id="CR382133">
    <property type="protein sequence ID" value="CAG84638.2"/>
    <property type="molecule type" value="Genomic_DNA"/>
</dbReference>
<dbReference type="VEuPathDB" id="FungiDB:DEHA2A08096g"/>
<dbReference type="Pfam" id="PF00561">
    <property type="entry name" value="Abhydrolase_1"/>
    <property type="match status" value="1"/>
</dbReference>
<dbReference type="Proteomes" id="UP000000599">
    <property type="component" value="Chromosome A"/>
</dbReference>
<dbReference type="ESTHER" id="debha-q6byn7">
    <property type="family name" value="6_AlphaBeta_hydrolase"/>
</dbReference>
<dbReference type="OMA" id="WGKWQRE"/>
<feature type="transmembrane region" description="Helical" evidence="2">
    <location>
        <begin position="80"/>
        <end position="99"/>
    </location>
</feature>
<name>Q6BYN7_DEBHA</name>
<dbReference type="PANTHER" id="PTHR43139">
    <property type="entry name" value="SI:DKEY-122A22.2"/>
    <property type="match status" value="1"/>
</dbReference>
<protein>
    <submittedName>
        <fullName evidence="4">DEHA2A08096p</fullName>
    </submittedName>
</protein>
<dbReference type="GeneID" id="2899659"/>
<evidence type="ECO:0000313" key="4">
    <source>
        <dbReference type="EMBL" id="CAG84638.2"/>
    </source>
</evidence>
<reference evidence="4 5" key="1">
    <citation type="journal article" date="2004" name="Nature">
        <title>Genome evolution in yeasts.</title>
        <authorList>
            <consortium name="Genolevures"/>
            <person name="Dujon B."/>
            <person name="Sherman D."/>
            <person name="Fischer G."/>
            <person name="Durrens P."/>
            <person name="Casaregola S."/>
            <person name="Lafontaine I."/>
            <person name="de Montigny J."/>
            <person name="Marck C."/>
            <person name="Neuveglise C."/>
            <person name="Talla E."/>
            <person name="Goffard N."/>
            <person name="Frangeul L."/>
            <person name="Aigle M."/>
            <person name="Anthouard V."/>
            <person name="Babour A."/>
            <person name="Barbe V."/>
            <person name="Barnay S."/>
            <person name="Blanchin S."/>
            <person name="Beckerich J.M."/>
            <person name="Beyne E."/>
            <person name="Bleykasten C."/>
            <person name="Boisrame A."/>
            <person name="Boyer J."/>
            <person name="Cattolico L."/>
            <person name="Confanioleri F."/>
            <person name="de Daruvar A."/>
            <person name="Despons L."/>
            <person name="Fabre E."/>
            <person name="Fairhead C."/>
            <person name="Ferry-Dumazet H."/>
            <person name="Groppi A."/>
            <person name="Hantraye F."/>
            <person name="Hennequin C."/>
            <person name="Jauniaux N."/>
            <person name="Joyet P."/>
            <person name="Kachouri R."/>
            <person name="Kerrest A."/>
            <person name="Koszul R."/>
            <person name="Lemaire M."/>
            <person name="Lesur I."/>
            <person name="Ma L."/>
            <person name="Muller H."/>
            <person name="Nicaud J.M."/>
            <person name="Nikolski M."/>
            <person name="Oztas S."/>
            <person name="Ozier-Kalogeropoulos O."/>
            <person name="Pellenz S."/>
            <person name="Potier S."/>
            <person name="Richard G.F."/>
            <person name="Straub M.L."/>
            <person name="Suleau A."/>
            <person name="Swennene D."/>
            <person name="Tekaia F."/>
            <person name="Wesolowski-Louvel M."/>
            <person name="Westhof E."/>
            <person name="Wirth B."/>
            <person name="Zeniou-Meyer M."/>
            <person name="Zivanovic I."/>
            <person name="Bolotin-Fukuhara M."/>
            <person name="Thierry A."/>
            <person name="Bouchier C."/>
            <person name="Caudron B."/>
            <person name="Scarpelli C."/>
            <person name="Gaillardin C."/>
            <person name="Weissenbach J."/>
            <person name="Wincker P."/>
            <person name="Souciet J.L."/>
        </authorList>
    </citation>
    <scope>NUCLEOTIDE SEQUENCE [LARGE SCALE GENOMIC DNA]</scope>
    <source>
        <strain evidence="5">ATCC 36239 / CBS 767 / BCRC 21394 / JCM 1990 / NBRC 0083 / IGC 2968</strain>
    </source>
</reference>
<keyword evidence="5" id="KW-1185">Reference proteome</keyword>
<sequence>MSSEYQSIPQEEGSSSSNAISNEVNRSSMNDRHSSTESIISTDAERQPLVDRESGNHRYLSPDDPLVSPINLYKIRVLRVSLLTIFAINCVLFFAFLLSDFIAIPGLNNRGKSFLELDLVILNILTNLVTLWCFVVPAYYERVLGYISASLLLIDFIIMFSIPRMRDQFGVIGTFVLLWTLANVVLNCFADFWVEKGKLYLERKYTGREETRKSISELFVIAVKVLFKLFLLWLIWCISLSLWLQAFDSHEKPWGKMIPVDNDQFKVHLACYGDVHAPPGDINATDNKEKQPIVLIEGGQLDSSEVVQEWVEELYHLGKIDRYCIWDRPGYGFSDSAPSPLSIGIVSEYLIEALRKERLEGPFSLVGFDIGGLYARMFASRSSGNIHSLLLVDSWHEDLLKIRPFSGSNMKNENKRVFKNILELMDTKTGLKLWLKGLVSPLGIVSNINWFFHPKRHSSNSRIFGSDMYYSSKYIRARLQEQVTASILSYNEMAGTDLHDIPVSVISSDFMIKNSLNWGKWQRSLTKLSDQTIEWVVAENSNHLIWRSPKGKAQLQQLLLRLVSEKSNY</sequence>
<accession>Q6BYN7</accession>
<dbReference type="eggNOG" id="ENOG502QQW9">
    <property type="taxonomic scope" value="Eukaryota"/>
</dbReference>
<organism evidence="4 5">
    <name type="scientific">Debaryomyces hansenii (strain ATCC 36239 / CBS 767 / BCRC 21394 / JCM 1990 / NBRC 0083 / IGC 2968)</name>
    <name type="common">Yeast</name>
    <name type="synonym">Torulaspora hansenii</name>
    <dbReference type="NCBI Taxonomy" id="284592"/>
    <lineage>
        <taxon>Eukaryota</taxon>
        <taxon>Fungi</taxon>
        <taxon>Dikarya</taxon>
        <taxon>Ascomycota</taxon>
        <taxon>Saccharomycotina</taxon>
        <taxon>Pichiomycetes</taxon>
        <taxon>Debaryomycetaceae</taxon>
        <taxon>Debaryomyces</taxon>
    </lineage>
</organism>
<feature type="compositionally biased region" description="Polar residues" evidence="1">
    <location>
        <begin position="1"/>
        <end position="28"/>
    </location>
</feature>
<feature type="transmembrane region" description="Helical" evidence="2">
    <location>
        <begin position="215"/>
        <end position="236"/>
    </location>
</feature>
<dbReference type="AlphaFoldDB" id="Q6BYN7"/>
<keyword evidence="2" id="KW-1133">Transmembrane helix</keyword>
<evidence type="ECO:0000256" key="2">
    <source>
        <dbReference type="SAM" id="Phobius"/>
    </source>
</evidence>
<gene>
    <name evidence="4" type="ordered locus">DEHA2A08096g</name>
</gene>
<dbReference type="InParanoid" id="Q6BYN7"/>
<dbReference type="InterPro" id="IPR000073">
    <property type="entry name" value="AB_hydrolase_1"/>
</dbReference>
<feature type="transmembrane region" description="Helical" evidence="2">
    <location>
        <begin position="169"/>
        <end position="194"/>
    </location>
</feature>
<feature type="transmembrane region" description="Helical" evidence="2">
    <location>
        <begin position="119"/>
        <end position="136"/>
    </location>
</feature>
<dbReference type="HOGENOM" id="CLU_028296_1_0_1"/>
<dbReference type="GO" id="GO:0005783">
    <property type="term" value="C:endoplasmic reticulum"/>
    <property type="evidence" value="ECO:0007669"/>
    <property type="project" value="TreeGrafter"/>
</dbReference>
<dbReference type="STRING" id="284592.Q6BYN7"/>
<evidence type="ECO:0000313" key="5">
    <source>
        <dbReference type="Proteomes" id="UP000000599"/>
    </source>
</evidence>
<feature type="domain" description="AB hydrolase-1" evidence="3">
    <location>
        <begin position="292"/>
        <end position="416"/>
    </location>
</feature>
<dbReference type="KEGG" id="dha:DEHA2A08096g"/>
<dbReference type="InterPro" id="IPR052370">
    <property type="entry name" value="Meta-cleavage_hydrolase"/>
</dbReference>
<dbReference type="Pfam" id="PF10329">
    <property type="entry name" value="DUF2417"/>
    <property type="match status" value="1"/>
</dbReference>
<dbReference type="Gene3D" id="3.40.50.1820">
    <property type="entry name" value="alpha/beta hydrolase"/>
    <property type="match status" value="1"/>
</dbReference>
<feature type="transmembrane region" description="Helical" evidence="2">
    <location>
        <begin position="143"/>
        <end position="163"/>
    </location>
</feature>
<evidence type="ECO:0000259" key="3">
    <source>
        <dbReference type="Pfam" id="PF00561"/>
    </source>
</evidence>
<keyword evidence="2" id="KW-0812">Transmembrane</keyword>
<proteinExistence type="predicted"/>
<dbReference type="SUPFAM" id="SSF53474">
    <property type="entry name" value="alpha/beta-Hydrolases"/>
    <property type="match status" value="1"/>
</dbReference>
<dbReference type="RefSeq" id="XP_456682.2">
    <property type="nucleotide sequence ID" value="XM_456682.1"/>
</dbReference>
<dbReference type="PANTHER" id="PTHR43139:SF52">
    <property type="entry name" value="SI:DKEY-122A22.2"/>
    <property type="match status" value="1"/>
</dbReference>
<dbReference type="InterPro" id="IPR029058">
    <property type="entry name" value="AB_hydrolase_fold"/>
</dbReference>